<dbReference type="InterPro" id="IPR033892">
    <property type="entry name" value="FNR_bac"/>
</dbReference>
<dbReference type="KEGG" id="mgm:Mmc1_0139"/>
<dbReference type="Proteomes" id="UP000002586">
    <property type="component" value="Chromosome"/>
</dbReference>
<dbReference type="InterPro" id="IPR017938">
    <property type="entry name" value="Riboflavin_synthase-like_b-brl"/>
</dbReference>
<comment type="similarity">
    <text evidence="1">Belongs to the ferredoxin--NADP reductase type 1 family.</text>
</comment>
<evidence type="ECO:0000256" key="3">
    <source>
        <dbReference type="ARBA" id="ARBA00022741"/>
    </source>
</evidence>
<evidence type="ECO:0000256" key="1">
    <source>
        <dbReference type="ARBA" id="ARBA00008312"/>
    </source>
</evidence>
<reference evidence="7" key="1">
    <citation type="journal article" date="2009" name="Appl. Environ. Microbiol.">
        <title>Complete genome sequence of the chemolithoautotrophic marine magnetotactic coccus strain MC-1.</title>
        <authorList>
            <person name="Schubbe S."/>
            <person name="Williams T.J."/>
            <person name="Xie G."/>
            <person name="Kiss H.E."/>
            <person name="Brettin T.S."/>
            <person name="Martinez D."/>
            <person name="Ross C.A."/>
            <person name="Schuler D."/>
            <person name="Cox B.L."/>
            <person name="Nealson K.H."/>
            <person name="Bazylinski D.A."/>
        </authorList>
    </citation>
    <scope>NUCLEOTIDE SEQUENCE [LARGE SCALE GENOMIC DNA]</scope>
    <source>
        <strain evidence="7">ATCC BAA-1437 / JCM 17883 / MC-1</strain>
    </source>
</reference>
<dbReference type="Gene3D" id="2.40.30.10">
    <property type="entry name" value="Translation factors"/>
    <property type="match status" value="1"/>
</dbReference>
<dbReference type="GO" id="GO:0000166">
    <property type="term" value="F:nucleotide binding"/>
    <property type="evidence" value="ECO:0007669"/>
    <property type="project" value="UniProtKB-KW"/>
</dbReference>
<reference evidence="6 7" key="2">
    <citation type="journal article" date="2012" name="Int. J. Syst. Evol. Microbiol.">
        <title>Magnetococcus marinus gen. nov., sp. nov., a marine, magnetotactic bacterium that represents a novel lineage (Magnetococcaceae fam. nov.; Magnetococcales ord. nov.) at the base of the Alphaproteobacteria.</title>
        <authorList>
            <person name="Bazylinski D.A."/>
            <person name="Williams T.J."/>
            <person name="Lefevre C.T."/>
            <person name="Berg R.J."/>
            <person name="Zhang C.L."/>
            <person name="Bowser S.S."/>
            <person name="Dean A.J."/>
            <person name="Beveridge T.J."/>
        </authorList>
    </citation>
    <scope>NUCLEOTIDE SEQUENCE [LARGE SCALE GENOMIC DNA]</scope>
    <source>
        <strain evidence="7">ATCC BAA-1437 / JCM 17883 / MC-1</strain>
    </source>
</reference>
<dbReference type="EMBL" id="CP000471">
    <property type="protein sequence ID" value="ABK42666.1"/>
    <property type="molecule type" value="Genomic_DNA"/>
</dbReference>
<dbReference type="PANTHER" id="PTHR47878">
    <property type="entry name" value="OXIDOREDUCTASE FAD/NAD(P)-BINDING DOMAIN PROTEIN"/>
    <property type="match status" value="1"/>
</dbReference>
<dbReference type="PANTHER" id="PTHR47878:SF2">
    <property type="entry name" value="OXIDOREDUCTASE FAD_NAD(P)-BINDING DOMAIN PROTEIN"/>
    <property type="match status" value="1"/>
</dbReference>
<dbReference type="eggNOG" id="COG1018">
    <property type="taxonomic scope" value="Bacteria"/>
</dbReference>
<dbReference type="SUPFAM" id="SSF63380">
    <property type="entry name" value="Riboflavin synthase domain-like"/>
    <property type="match status" value="1"/>
</dbReference>
<dbReference type="PRINTS" id="PR00371">
    <property type="entry name" value="FPNCR"/>
</dbReference>
<feature type="domain" description="FAD-binding FR-type" evidence="5">
    <location>
        <begin position="14"/>
        <end position="132"/>
    </location>
</feature>
<keyword evidence="7" id="KW-1185">Reference proteome</keyword>
<dbReference type="SUPFAM" id="SSF52343">
    <property type="entry name" value="Ferredoxin reductase-like, C-terminal NADP-linked domain"/>
    <property type="match status" value="1"/>
</dbReference>
<evidence type="ECO:0000313" key="6">
    <source>
        <dbReference type="EMBL" id="ABK42666.1"/>
    </source>
</evidence>
<dbReference type="AlphaFoldDB" id="A0L3X3"/>
<evidence type="ECO:0000256" key="4">
    <source>
        <dbReference type="ARBA" id="ARBA00047776"/>
    </source>
</evidence>
<dbReference type="EC" id="1.18.1.2" evidence="2"/>
<dbReference type="InterPro" id="IPR001709">
    <property type="entry name" value="Flavoprot_Pyr_Nucl_cyt_Rdtase"/>
</dbReference>
<dbReference type="CDD" id="cd06195">
    <property type="entry name" value="FNR1"/>
    <property type="match status" value="1"/>
</dbReference>
<evidence type="ECO:0000259" key="5">
    <source>
        <dbReference type="PROSITE" id="PS51384"/>
    </source>
</evidence>
<dbReference type="HOGENOM" id="CLU_003827_3_0_5"/>
<name>A0L3X3_MAGMM</name>
<dbReference type="STRING" id="156889.Mmc1_0139"/>
<evidence type="ECO:0000256" key="2">
    <source>
        <dbReference type="ARBA" id="ARBA00013223"/>
    </source>
</evidence>
<dbReference type="Gene3D" id="3.40.50.80">
    <property type="entry name" value="Nucleotide-binding domain of ferredoxin-NADP reductase (FNR) module"/>
    <property type="match status" value="1"/>
</dbReference>
<dbReference type="InterPro" id="IPR051930">
    <property type="entry name" value="FNR_type-1"/>
</dbReference>
<proteinExistence type="inferred from homology"/>
<dbReference type="Pfam" id="PF00175">
    <property type="entry name" value="NAD_binding_1"/>
    <property type="match status" value="1"/>
</dbReference>
<dbReference type="PROSITE" id="PS51384">
    <property type="entry name" value="FAD_FR"/>
    <property type="match status" value="1"/>
</dbReference>
<comment type="catalytic activity">
    <reaction evidence="4">
        <text>2 reduced [2Fe-2S]-[ferredoxin] + NADP(+) + H(+) = 2 oxidized [2Fe-2S]-[ferredoxin] + NADPH</text>
        <dbReference type="Rhea" id="RHEA:20125"/>
        <dbReference type="Rhea" id="RHEA-COMP:10000"/>
        <dbReference type="Rhea" id="RHEA-COMP:10001"/>
        <dbReference type="ChEBI" id="CHEBI:15378"/>
        <dbReference type="ChEBI" id="CHEBI:33737"/>
        <dbReference type="ChEBI" id="CHEBI:33738"/>
        <dbReference type="ChEBI" id="CHEBI:57783"/>
        <dbReference type="ChEBI" id="CHEBI:58349"/>
        <dbReference type="EC" id="1.18.1.2"/>
    </reaction>
</comment>
<organism evidence="6 7">
    <name type="scientific">Magnetococcus marinus (strain ATCC BAA-1437 / JCM 17883 / MC-1)</name>
    <dbReference type="NCBI Taxonomy" id="156889"/>
    <lineage>
        <taxon>Bacteria</taxon>
        <taxon>Pseudomonadati</taxon>
        <taxon>Pseudomonadota</taxon>
        <taxon>Magnetococcia</taxon>
        <taxon>Magnetococcales</taxon>
        <taxon>Magnetococcaceae</taxon>
        <taxon>Magnetococcus</taxon>
    </lineage>
</organism>
<evidence type="ECO:0000313" key="7">
    <source>
        <dbReference type="Proteomes" id="UP000002586"/>
    </source>
</evidence>
<keyword evidence="3" id="KW-0547">Nucleotide-binding</keyword>
<dbReference type="InterPro" id="IPR039261">
    <property type="entry name" value="FNR_nucleotide-bd"/>
</dbReference>
<dbReference type="GO" id="GO:0004324">
    <property type="term" value="F:ferredoxin-NADP+ reductase activity"/>
    <property type="evidence" value="ECO:0007669"/>
    <property type="project" value="UniProtKB-EC"/>
</dbReference>
<accession>A0L3X3</accession>
<sequence>MDHAYQGELCMSTANDYNATVVERLDITPNLMIIRVKPDVTPFPFLAGQFAILGLQRNAPRIPEADPEEVPEDKALRLVRRAYSISSGSHETHLEFYISLVQSGELTPRLFALAVGERLFLGKSASGHFTLDRVPPGHNILMVSTGTGLAPYISMVRTMALGIGCPITPMAVVHGASYSWDLGYRTELEGLNRQCDHFRYVPVVSRPQDDKDWSGRTGRLNVWVENKKALEEACGFPVDPAHTHIFLCGNPGMIEFTEKYFVEQCGYDAGSKKEPGNLHAEKYW</sequence>
<protein>
    <recommendedName>
        <fullName evidence="2">ferredoxin--NADP(+) reductase</fullName>
        <ecNumber evidence="2">1.18.1.2</ecNumber>
    </recommendedName>
</protein>
<dbReference type="InterPro" id="IPR017927">
    <property type="entry name" value="FAD-bd_FR_type"/>
</dbReference>
<dbReference type="InterPro" id="IPR001433">
    <property type="entry name" value="OxRdtase_FAD/NAD-bd"/>
</dbReference>
<gene>
    <name evidence="6" type="ordered locus">Mmc1_0139</name>
</gene>